<gene>
    <name evidence="1" type="ORF">RINTHH_8340</name>
</gene>
<name>M1WRK7_9NOST</name>
<organism evidence="1 2">
    <name type="scientific">Richelia intracellularis HH01</name>
    <dbReference type="NCBI Taxonomy" id="1165094"/>
    <lineage>
        <taxon>Bacteria</taxon>
        <taxon>Bacillati</taxon>
        <taxon>Cyanobacteriota</taxon>
        <taxon>Cyanophyceae</taxon>
        <taxon>Nostocales</taxon>
        <taxon>Nostocaceae</taxon>
        <taxon>Richelia</taxon>
    </lineage>
</organism>
<dbReference type="Proteomes" id="UP000053051">
    <property type="component" value="Unassembled WGS sequence"/>
</dbReference>
<sequence>MYNVGKYCLSLVQFKIFLAKEITKQLVTVINQTKVYK</sequence>
<reference evidence="2" key="2">
    <citation type="submission" date="2016-01" db="EMBL/GenBank/DDBJ databases">
        <title>Diatom-associated endosymboitic cyanobacterium lacks core nitrogen metabolism enzymes.</title>
        <authorList>
            <person name="Hilton J.A."/>
            <person name="Foster R.A."/>
            <person name="Tripp H.J."/>
            <person name="Carter B.J."/>
            <person name="Zehr J.P."/>
            <person name="Villareal T.A."/>
        </authorList>
    </citation>
    <scope>NUCLEOTIDE SEQUENCE [LARGE SCALE GENOMIC DNA]</scope>
    <source>
        <strain evidence="2">HH01</strain>
    </source>
</reference>
<evidence type="ECO:0000313" key="1">
    <source>
        <dbReference type="EMBL" id="CCH66989.1"/>
    </source>
</evidence>
<keyword evidence="2" id="KW-1185">Reference proteome</keyword>
<protein>
    <submittedName>
        <fullName evidence="1">Uncharacterized protein</fullName>
    </submittedName>
</protein>
<reference evidence="1 2" key="1">
    <citation type="submission" date="2012-05" db="EMBL/GenBank/DDBJ databases">
        <authorList>
            <person name="Hilton J."/>
        </authorList>
    </citation>
    <scope>NUCLEOTIDE SEQUENCE [LARGE SCALE GENOMIC DNA]</scope>
    <source>
        <strain evidence="1 2">HH01</strain>
    </source>
</reference>
<proteinExistence type="predicted"/>
<accession>M1WRK7</accession>
<comment type="caution">
    <text evidence="1">The sequence shown here is derived from an EMBL/GenBank/DDBJ whole genome shotgun (WGS) entry which is preliminary data.</text>
</comment>
<evidence type="ECO:0000313" key="2">
    <source>
        <dbReference type="Proteomes" id="UP000053051"/>
    </source>
</evidence>
<dbReference type="EMBL" id="CAIY01000031">
    <property type="protein sequence ID" value="CCH66989.1"/>
    <property type="molecule type" value="Genomic_DNA"/>
</dbReference>
<dbReference type="AlphaFoldDB" id="M1WRK7"/>